<sequence length="105" mass="12244">MFLTHTIDNEATMTPEDLSIDYEEGGIKTTKQLDKVILSKGAWTTILFRYQNWESASEAYGEDKYTIRRYQKRNGEYTPRSKFNITNARQAKLIIESLQGWIDEA</sequence>
<dbReference type="EMBL" id="AATS01000003">
    <property type="protein sequence ID" value="EAU55270.1"/>
    <property type="molecule type" value="Genomic_DNA"/>
</dbReference>
<protein>
    <submittedName>
        <fullName evidence="1">Uncharacterized protein</fullName>
    </submittedName>
</protein>
<dbReference type="eggNOG" id="ENOG5032S1K">
    <property type="taxonomic scope" value="Bacteria"/>
</dbReference>
<dbReference type="STRING" id="314344.AL013_09320"/>
<name>Q0F1C1_9PROT</name>
<dbReference type="Proteomes" id="UP000005297">
    <property type="component" value="Unassembled WGS sequence"/>
</dbReference>
<dbReference type="HOGENOM" id="CLU_159855_0_0_0"/>
<reference evidence="1 2" key="1">
    <citation type="submission" date="2006-09" db="EMBL/GenBank/DDBJ databases">
        <authorList>
            <person name="Emerson D."/>
            <person name="Ferriera S."/>
            <person name="Johnson J."/>
            <person name="Kravitz S."/>
            <person name="Halpern A."/>
            <person name="Remington K."/>
            <person name="Beeson K."/>
            <person name="Tran B."/>
            <person name="Rogers Y.-H."/>
            <person name="Friedman R."/>
            <person name="Venter J.C."/>
        </authorList>
    </citation>
    <scope>NUCLEOTIDE SEQUENCE [LARGE SCALE GENOMIC DNA]</scope>
    <source>
        <strain evidence="1 2">PV-1</strain>
    </source>
</reference>
<organism evidence="1 2">
    <name type="scientific">Mariprofundus ferrooxydans PV-1</name>
    <dbReference type="NCBI Taxonomy" id="314345"/>
    <lineage>
        <taxon>Bacteria</taxon>
        <taxon>Pseudomonadati</taxon>
        <taxon>Pseudomonadota</taxon>
        <taxon>Candidatius Mariprofundia</taxon>
        <taxon>Mariprofundales</taxon>
        <taxon>Mariprofundaceae</taxon>
        <taxon>Mariprofundus</taxon>
    </lineage>
</organism>
<dbReference type="AlphaFoldDB" id="Q0F1C1"/>
<gene>
    <name evidence="1" type="ORF">SPV1_11076</name>
</gene>
<evidence type="ECO:0000313" key="1">
    <source>
        <dbReference type="EMBL" id="EAU55270.1"/>
    </source>
</evidence>
<dbReference type="InParanoid" id="Q0F1C1"/>
<evidence type="ECO:0000313" key="2">
    <source>
        <dbReference type="Proteomes" id="UP000005297"/>
    </source>
</evidence>
<proteinExistence type="predicted"/>
<keyword evidence="2" id="KW-1185">Reference proteome</keyword>
<comment type="caution">
    <text evidence="1">The sequence shown here is derived from an EMBL/GenBank/DDBJ whole genome shotgun (WGS) entry which is preliminary data.</text>
</comment>
<accession>Q0F1C1</accession>